<reference evidence="1" key="1">
    <citation type="submission" date="2020-11" db="EMBL/GenBank/DDBJ databases">
        <authorList>
            <person name="Kim M.K."/>
        </authorList>
    </citation>
    <scope>NUCLEOTIDE SEQUENCE</scope>
    <source>
        <strain evidence="1">BT350</strain>
    </source>
</reference>
<organism evidence="1 2">
    <name type="scientific">Microvirga alba</name>
    <dbReference type="NCBI Taxonomy" id="2791025"/>
    <lineage>
        <taxon>Bacteria</taxon>
        <taxon>Pseudomonadati</taxon>
        <taxon>Pseudomonadota</taxon>
        <taxon>Alphaproteobacteria</taxon>
        <taxon>Hyphomicrobiales</taxon>
        <taxon>Methylobacteriaceae</taxon>
        <taxon>Microvirga</taxon>
    </lineage>
</organism>
<dbReference type="RefSeq" id="WP_196271462.1">
    <property type="nucleotide sequence ID" value="NZ_JADQDO010000003.1"/>
</dbReference>
<evidence type="ECO:0000313" key="2">
    <source>
        <dbReference type="Proteomes" id="UP000599312"/>
    </source>
</evidence>
<dbReference type="Pfam" id="PF00300">
    <property type="entry name" value="His_Phos_1"/>
    <property type="match status" value="1"/>
</dbReference>
<keyword evidence="2" id="KW-1185">Reference proteome</keyword>
<dbReference type="PANTHER" id="PTHR47623">
    <property type="entry name" value="OS09G0287300 PROTEIN"/>
    <property type="match status" value="1"/>
</dbReference>
<comment type="caution">
    <text evidence="1">The sequence shown here is derived from an EMBL/GenBank/DDBJ whole genome shotgun (WGS) entry which is preliminary data.</text>
</comment>
<gene>
    <name evidence="1" type="ORF">I2H38_08695</name>
</gene>
<sequence length="174" mass="19636">MRRLLLLRHAKADRPPSMLDFDRPLAKRGQAAAVSMGKYLRDEKLLPDLVLVSPSKRTEQTWKSIEPYLGDPESRRDRRIYEATVATLLKVLHEVEPESRTVLMIGHNPGFEDLAQILIGHGDRDGLQRIGLKYPTAGLAIIDFSHGSWAELGRKEGRLERFVTPKSLGEGEDD</sequence>
<dbReference type="Gene3D" id="3.40.50.1240">
    <property type="entry name" value="Phosphoglycerate mutase-like"/>
    <property type="match status" value="1"/>
</dbReference>
<dbReference type="PANTHER" id="PTHR47623:SF1">
    <property type="entry name" value="OS09G0287300 PROTEIN"/>
    <property type="match status" value="1"/>
</dbReference>
<dbReference type="EMBL" id="JADQDO010000003">
    <property type="protein sequence ID" value="MBF9233458.1"/>
    <property type="molecule type" value="Genomic_DNA"/>
</dbReference>
<accession>A0A931BNZ0</accession>
<dbReference type="InterPro" id="IPR013078">
    <property type="entry name" value="His_Pase_superF_clade-1"/>
</dbReference>
<evidence type="ECO:0000313" key="1">
    <source>
        <dbReference type="EMBL" id="MBF9233458.1"/>
    </source>
</evidence>
<name>A0A931BNZ0_9HYPH</name>
<dbReference type="Proteomes" id="UP000599312">
    <property type="component" value="Unassembled WGS sequence"/>
</dbReference>
<protein>
    <submittedName>
        <fullName evidence="1">Histidine phosphatase family protein</fullName>
    </submittedName>
</protein>
<dbReference type="AlphaFoldDB" id="A0A931BNZ0"/>
<proteinExistence type="predicted"/>
<dbReference type="SUPFAM" id="SSF53254">
    <property type="entry name" value="Phosphoglycerate mutase-like"/>
    <property type="match status" value="1"/>
</dbReference>
<dbReference type="InterPro" id="IPR029033">
    <property type="entry name" value="His_PPase_superfam"/>
</dbReference>
<dbReference type="CDD" id="cd07067">
    <property type="entry name" value="HP_PGM_like"/>
    <property type="match status" value="1"/>
</dbReference>